<accession>A0A926KSK6</accession>
<evidence type="ECO:0000256" key="6">
    <source>
        <dbReference type="ARBA" id="ARBA00023136"/>
    </source>
</evidence>
<keyword evidence="6 7" id="KW-0472">Membrane</keyword>
<keyword evidence="7" id="KW-0812">Transmembrane</keyword>
<dbReference type="InterPro" id="IPR003660">
    <property type="entry name" value="HAMP_dom"/>
</dbReference>
<evidence type="ECO:0000256" key="3">
    <source>
        <dbReference type="ARBA" id="ARBA00022553"/>
    </source>
</evidence>
<dbReference type="GO" id="GO:0000155">
    <property type="term" value="F:phosphorelay sensor kinase activity"/>
    <property type="evidence" value="ECO:0007669"/>
    <property type="project" value="InterPro"/>
</dbReference>
<dbReference type="AlphaFoldDB" id="A0A926KSK6"/>
<evidence type="ECO:0000256" key="2">
    <source>
        <dbReference type="ARBA" id="ARBA00022475"/>
    </source>
</evidence>
<evidence type="ECO:0000259" key="8">
    <source>
        <dbReference type="PROSITE" id="PS50885"/>
    </source>
</evidence>
<reference evidence="9" key="1">
    <citation type="submission" date="2020-09" db="EMBL/GenBank/DDBJ databases">
        <title>Draft Genome Sequence of Paenibacillus sp. WST5.</title>
        <authorList>
            <person name="Bao Z."/>
        </authorList>
    </citation>
    <scope>NUCLEOTIDE SEQUENCE</scope>
    <source>
        <strain evidence="9">WST5</strain>
    </source>
</reference>
<dbReference type="PANTHER" id="PTHR34220:SF7">
    <property type="entry name" value="SENSOR HISTIDINE KINASE YPDA"/>
    <property type="match status" value="1"/>
</dbReference>
<dbReference type="CDD" id="cd06225">
    <property type="entry name" value="HAMP"/>
    <property type="match status" value="1"/>
</dbReference>
<sequence>MRPMKLWLNSLRVKLFSGLLFTIVPLIIVLLVINYYSTQVVRNQVAQSNKNMLSLYMGQIDRNLQEVDNFLINLSQTNLDLLHLDTDRDANENNYMKAKLRLFQTLNDNVGYYKGVDLFFIYSGMNKDLLMTQNFGSGLAERDQVAKEIVRMLQDSTVAPNVYRWFTWQSGGNHYVYHVIKTGNVYVGAWVDAKKLIIPLQFINLGSNGAALLASDRLEPMSHGDLIAQKGIQLDFNADSYTLSGKKKDYMVMGEPSNKGNFYLFALIPEKTALENLPYLQRISSMISIGAIVFLLLFIIYMRKVFLLPINRIIQAMRKLGEGRWNSRIGQYPTSTEFGIMNDTFNRMITEIQDLKINVYEEKLMHQHAELKHLQLQINPHFFLNSLNIIYNLATVKDFKLIQEMTKCLVTYFRFMFRSNSYLVTLKDELLHTKNYLRIQELRFPGILTYRIDAPEAVQSLQIPPLVIQTMVENSIKHAVNMDEPIQIDVCVNLEEDEQKQWVTIRIEDTGAGFPDHILELLQGNMDVPNEDGEHIGIWNVKRRLHLLYSDKAAIGFYHTEGKGAGVWIRIPAASHDGRGEKS</sequence>
<dbReference type="EMBL" id="JACVVD010000008">
    <property type="protein sequence ID" value="MBD0382762.1"/>
    <property type="molecule type" value="Genomic_DNA"/>
</dbReference>
<keyword evidence="4" id="KW-0808">Transferase</keyword>
<dbReference type="PROSITE" id="PS50885">
    <property type="entry name" value="HAMP"/>
    <property type="match status" value="1"/>
</dbReference>
<protein>
    <submittedName>
        <fullName evidence="9">Histidine kinase</fullName>
    </submittedName>
</protein>
<gene>
    <name evidence="9" type="ORF">ICC18_21820</name>
</gene>
<dbReference type="InterPro" id="IPR003594">
    <property type="entry name" value="HATPase_dom"/>
</dbReference>
<evidence type="ECO:0000256" key="7">
    <source>
        <dbReference type="SAM" id="Phobius"/>
    </source>
</evidence>
<dbReference type="InterPro" id="IPR036890">
    <property type="entry name" value="HATPase_C_sf"/>
</dbReference>
<keyword evidence="2" id="KW-1003">Cell membrane</keyword>
<dbReference type="Pfam" id="PF02518">
    <property type="entry name" value="HATPase_c"/>
    <property type="match status" value="1"/>
</dbReference>
<dbReference type="PANTHER" id="PTHR34220">
    <property type="entry name" value="SENSOR HISTIDINE KINASE YPDA"/>
    <property type="match status" value="1"/>
</dbReference>
<dbReference type="Gene3D" id="3.30.565.10">
    <property type="entry name" value="Histidine kinase-like ATPase, C-terminal domain"/>
    <property type="match status" value="1"/>
</dbReference>
<comment type="subcellular location">
    <subcellularLocation>
        <location evidence="1">Cell membrane</location>
        <topology evidence="1">Multi-pass membrane protein</topology>
    </subcellularLocation>
</comment>
<dbReference type="SMART" id="SM00304">
    <property type="entry name" value="HAMP"/>
    <property type="match status" value="1"/>
</dbReference>
<feature type="transmembrane region" description="Helical" evidence="7">
    <location>
        <begin position="12"/>
        <end position="36"/>
    </location>
</feature>
<evidence type="ECO:0000256" key="4">
    <source>
        <dbReference type="ARBA" id="ARBA00022679"/>
    </source>
</evidence>
<dbReference type="Proteomes" id="UP000650466">
    <property type="component" value="Unassembled WGS sequence"/>
</dbReference>
<evidence type="ECO:0000256" key="5">
    <source>
        <dbReference type="ARBA" id="ARBA00022777"/>
    </source>
</evidence>
<proteinExistence type="predicted"/>
<keyword evidence="10" id="KW-1185">Reference proteome</keyword>
<dbReference type="Gene3D" id="6.10.340.10">
    <property type="match status" value="1"/>
</dbReference>
<evidence type="ECO:0000256" key="1">
    <source>
        <dbReference type="ARBA" id="ARBA00004651"/>
    </source>
</evidence>
<evidence type="ECO:0000313" key="9">
    <source>
        <dbReference type="EMBL" id="MBD0382762.1"/>
    </source>
</evidence>
<dbReference type="RefSeq" id="WP_188176543.1">
    <property type="nucleotide sequence ID" value="NZ_JACVVD010000008.1"/>
</dbReference>
<feature type="domain" description="HAMP" evidence="8">
    <location>
        <begin position="304"/>
        <end position="357"/>
    </location>
</feature>
<name>A0A926KSK6_9BACL</name>
<dbReference type="InterPro" id="IPR050640">
    <property type="entry name" value="Bact_2-comp_sensor_kinase"/>
</dbReference>
<dbReference type="Pfam" id="PF00672">
    <property type="entry name" value="HAMP"/>
    <property type="match status" value="1"/>
</dbReference>
<dbReference type="SUPFAM" id="SSF55874">
    <property type="entry name" value="ATPase domain of HSP90 chaperone/DNA topoisomerase II/histidine kinase"/>
    <property type="match status" value="1"/>
</dbReference>
<organism evidence="9 10">
    <name type="scientific">Paenibacillus sedimenti</name>
    <dbReference type="NCBI Taxonomy" id="2770274"/>
    <lineage>
        <taxon>Bacteria</taxon>
        <taxon>Bacillati</taxon>
        <taxon>Bacillota</taxon>
        <taxon>Bacilli</taxon>
        <taxon>Bacillales</taxon>
        <taxon>Paenibacillaceae</taxon>
        <taxon>Paenibacillus</taxon>
    </lineage>
</organism>
<keyword evidence="7" id="KW-1133">Transmembrane helix</keyword>
<dbReference type="Pfam" id="PF06580">
    <property type="entry name" value="His_kinase"/>
    <property type="match status" value="1"/>
</dbReference>
<evidence type="ECO:0000313" key="10">
    <source>
        <dbReference type="Proteomes" id="UP000650466"/>
    </source>
</evidence>
<dbReference type="InterPro" id="IPR010559">
    <property type="entry name" value="Sig_transdc_His_kin_internal"/>
</dbReference>
<feature type="transmembrane region" description="Helical" evidence="7">
    <location>
        <begin position="283"/>
        <end position="302"/>
    </location>
</feature>
<keyword evidence="5 9" id="KW-0418">Kinase</keyword>
<keyword evidence="3" id="KW-0597">Phosphoprotein</keyword>
<dbReference type="SUPFAM" id="SSF158472">
    <property type="entry name" value="HAMP domain-like"/>
    <property type="match status" value="1"/>
</dbReference>
<dbReference type="GO" id="GO:0005886">
    <property type="term" value="C:plasma membrane"/>
    <property type="evidence" value="ECO:0007669"/>
    <property type="project" value="UniProtKB-SubCell"/>
</dbReference>
<comment type="caution">
    <text evidence="9">The sequence shown here is derived from an EMBL/GenBank/DDBJ whole genome shotgun (WGS) entry which is preliminary data.</text>
</comment>